<geneLocation type="mitochondrion" evidence="20"/>
<keyword evidence="14 17" id="KW-0496">Mitochondrion</keyword>
<comment type="similarity">
    <text evidence="3 17">Belongs to the complex I subunit 4 family.</text>
</comment>
<dbReference type="GO" id="GO:0015990">
    <property type="term" value="P:electron transport coupled proton transport"/>
    <property type="evidence" value="ECO:0007669"/>
    <property type="project" value="TreeGrafter"/>
</dbReference>
<evidence type="ECO:0000256" key="3">
    <source>
        <dbReference type="ARBA" id="ARBA00009025"/>
    </source>
</evidence>
<feature type="transmembrane region" description="Helical" evidence="17">
    <location>
        <begin position="236"/>
        <end position="260"/>
    </location>
</feature>
<comment type="catalytic activity">
    <reaction evidence="16 17">
        <text>a ubiquinone + NADH + 5 H(+)(in) = a ubiquinol + NAD(+) + 4 H(+)(out)</text>
        <dbReference type="Rhea" id="RHEA:29091"/>
        <dbReference type="Rhea" id="RHEA-COMP:9565"/>
        <dbReference type="Rhea" id="RHEA-COMP:9566"/>
        <dbReference type="ChEBI" id="CHEBI:15378"/>
        <dbReference type="ChEBI" id="CHEBI:16389"/>
        <dbReference type="ChEBI" id="CHEBI:17976"/>
        <dbReference type="ChEBI" id="CHEBI:57540"/>
        <dbReference type="ChEBI" id="CHEBI:57945"/>
        <dbReference type="EC" id="7.1.1.2"/>
    </reaction>
</comment>
<organism evidence="20">
    <name type="scientific">Rhysodes sp. BMNH-844233</name>
    <dbReference type="NCBI Taxonomy" id="1909167"/>
    <lineage>
        <taxon>Eukaryota</taxon>
        <taxon>Metazoa</taxon>
        <taxon>Ecdysozoa</taxon>
        <taxon>Arthropoda</taxon>
        <taxon>Hexapoda</taxon>
        <taxon>Insecta</taxon>
        <taxon>Pterygota</taxon>
        <taxon>Neoptera</taxon>
        <taxon>Endopterygota</taxon>
        <taxon>Coleoptera</taxon>
        <taxon>Adephaga</taxon>
        <taxon>Caraboidea</taxon>
        <taxon>Carabidae</taxon>
        <taxon>Rhysodinae</taxon>
        <taxon>Rhysodes</taxon>
    </lineage>
</organism>
<dbReference type="EMBL" id="KX035156">
    <property type="protein sequence ID" value="AOY39404.1"/>
    <property type="molecule type" value="Genomic_DNA"/>
</dbReference>
<dbReference type="AlphaFoldDB" id="A0A343A4C6"/>
<keyword evidence="13 17" id="KW-0830">Ubiquinone</keyword>
<evidence type="ECO:0000259" key="19">
    <source>
        <dbReference type="Pfam" id="PF01059"/>
    </source>
</evidence>
<evidence type="ECO:0000256" key="2">
    <source>
        <dbReference type="ARBA" id="ARBA00004225"/>
    </source>
</evidence>
<dbReference type="GO" id="GO:0042773">
    <property type="term" value="P:ATP synthesis coupled electron transport"/>
    <property type="evidence" value="ECO:0007669"/>
    <property type="project" value="InterPro"/>
</dbReference>
<evidence type="ECO:0000313" key="20">
    <source>
        <dbReference type="EMBL" id="AOY39404.1"/>
    </source>
</evidence>
<feature type="transmembrane region" description="Helical" evidence="17">
    <location>
        <begin position="272"/>
        <end position="294"/>
    </location>
</feature>
<feature type="transmembrane region" description="Helical" evidence="17">
    <location>
        <begin position="210"/>
        <end position="230"/>
    </location>
</feature>
<evidence type="ECO:0000256" key="16">
    <source>
        <dbReference type="ARBA" id="ARBA00049551"/>
    </source>
</evidence>
<feature type="domain" description="NADH:ubiquinone oxidoreductase chain 4 N-terminal" evidence="19">
    <location>
        <begin position="1"/>
        <end position="103"/>
    </location>
</feature>
<dbReference type="GO" id="GO:0008137">
    <property type="term" value="F:NADH dehydrogenase (ubiquinone) activity"/>
    <property type="evidence" value="ECO:0007669"/>
    <property type="project" value="UniProtKB-UniRule"/>
</dbReference>
<comment type="subcellular location">
    <subcellularLocation>
        <location evidence="2 17">Mitochondrion membrane</location>
        <topology evidence="2 17">Multi-pass membrane protein</topology>
    </subcellularLocation>
</comment>
<feature type="domain" description="NADH:quinone oxidoreductase/Mrp antiporter transmembrane" evidence="18">
    <location>
        <begin position="106"/>
        <end position="389"/>
    </location>
</feature>
<gene>
    <name evidence="20" type="primary">nad4</name>
</gene>
<evidence type="ECO:0000256" key="9">
    <source>
        <dbReference type="ARBA" id="ARBA00022967"/>
    </source>
</evidence>
<feature type="transmembrane region" description="Helical" evidence="17">
    <location>
        <begin position="300"/>
        <end position="321"/>
    </location>
</feature>
<feature type="transmembrane region" description="Helical" evidence="17">
    <location>
        <begin position="84"/>
        <end position="104"/>
    </location>
</feature>
<reference evidence="20" key="1">
    <citation type="submission" date="2016-04" db="EMBL/GenBank/DDBJ databases">
        <title>Mitochondria of unsequenced beetle families.</title>
        <authorList>
            <person name="Linard B."/>
            <person name="Andujar C."/>
            <person name="Arribas P."/>
            <person name="Vogler A.P."/>
        </authorList>
    </citation>
    <scope>NUCLEOTIDE SEQUENCE</scope>
</reference>
<evidence type="ECO:0000256" key="4">
    <source>
        <dbReference type="ARBA" id="ARBA00012944"/>
    </source>
</evidence>
<accession>A0A343A4C6</accession>
<keyword evidence="12 17" id="KW-0520">NAD</keyword>
<dbReference type="InterPro" id="IPR001750">
    <property type="entry name" value="ND/Mrp_TM"/>
</dbReference>
<proteinExistence type="inferred from homology"/>
<keyword evidence="11 17" id="KW-1133">Transmembrane helix</keyword>
<dbReference type="InterPro" id="IPR003918">
    <property type="entry name" value="NADH_UbQ_OxRdtase"/>
</dbReference>
<evidence type="ECO:0000256" key="12">
    <source>
        <dbReference type="ARBA" id="ARBA00023027"/>
    </source>
</evidence>
<feature type="transmembrane region" description="Helical" evidence="17">
    <location>
        <begin position="56"/>
        <end position="75"/>
    </location>
</feature>
<feature type="transmembrane region" description="Helical" evidence="17">
    <location>
        <begin position="142"/>
        <end position="161"/>
    </location>
</feature>
<dbReference type="PANTHER" id="PTHR43507:SF20">
    <property type="entry name" value="NADH-UBIQUINONE OXIDOREDUCTASE CHAIN 4"/>
    <property type="match status" value="1"/>
</dbReference>
<dbReference type="GO" id="GO:0003954">
    <property type="term" value="F:NADH dehydrogenase activity"/>
    <property type="evidence" value="ECO:0007669"/>
    <property type="project" value="TreeGrafter"/>
</dbReference>
<evidence type="ECO:0000256" key="7">
    <source>
        <dbReference type="ARBA" id="ARBA00022660"/>
    </source>
</evidence>
<comment type="function">
    <text evidence="1">Core subunit of the mitochondrial membrane respiratory chain NADH dehydrogenase (Complex I) that is believed to belong to the minimal assembly required for catalysis. Complex I functions in the transfer of electrons from NADH to the respiratory chain. The immediate electron acceptor for the enzyme is believed to be ubiquinone.</text>
</comment>
<feature type="transmembrane region" description="Helical" evidence="17">
    <location>
        <begin position="328"/>
        <end position="355"/>
    </location>
</feature>
<dbReference type="InterPro" id="IPR000260">
    <property type="entry name" value="NADH4_N"/>
</dbReference>
<keyword evidence="8 17" id="KW-0812">Transmembrane</keyword>
<feature type="transmembrane region" description="Helical" evidence="17">
    <location>
        <begin position="6"/>
        <end position="22"/>
    </location>
</feature>
<evidence type="ECO:0000256" key="15">
    <source>
        <dbReference type="ARBA" id="ARBA00023136"/>
    </source>
</evidence>
<name>A0A343A4C6_9CARA</name>
<evidence type="ECO:0000259" key="18">
    <source>
        <dbReference type="Pfam" id="PF00361"/>
    </source>
</evidence>
<dbReference type="GO" id="GO:0031966">
    <property type="term" value="C:mitochondrial membrane"/>
    <property type="evidence" value="ECO:0007669"/>
    <property type="project" value="UniProtKB-SubCell"/>
</dbReference>
<keyword evidence="15 17" id="KW-0472">Membrane</keyword>
<protein>
    <recommendedName>
        <fullName evidence="5 17">NADH-ubiquinone oxidoreductase chain 4</fullName>
        <ecNumber evidence="4 17">7.1.1.2</ecNumber>
    </recommendedName>
</protein>
<evidence type="ECO:0000256" key="5">
    <source>
        <dbReference type="ARBA" id="ARBA00021006"/>
    </source>
</evidence>
<feature type="transmembrane region" description="Helical" evidence="17">
    <location>
        <begin position="29"/>
        <end position="50"/>
    </location>
</feature>
<dbReference type="Pfam" id="PF01059">
    <property type="entry name" value="Oxidored_q5_N"/>
    <property type="match status" value="1"/>
</dbReference>
<dbReference type="EC" id="7.1.1.2" evidence="4 17"/>
<feature type="transmembrane region" description="Helical" evidence="17">
    <location>
        <begin position="375"/>
        <end position="400"/>
    </location>
</feature>
<dbReference type="PANTHER" id="PTHR43507">
    <property type="entry name" value="NADH-UBIQUINONE OXIDOREDUCTASE CHAIN 4"/>
    <property type="match status" value="1"/>
</dbReference>
<dbReference type="PRINTS" id="PR01437">
    <property type="entry name" value="NUOXDRDTASE4"/>
</dbReference>
<dbReference type="Pfam" id="PF00361">
    <property type="entry name" value="Proton_antipo_M"/>
    <property type="match status" value="1"/>
</dbReference>
<evidence type="ECO:0000256" key="14">
    <source>
        <dbReference type="ARBA" id="ARBA00023128"/>
    </source>
</evidence>
<evidence type="ECO:0000256" key="17">
    <source>
        <dbReference type="RuleBase" id="RU003297"/>
    </source>
</evidence>
<comment type="function">
    <text evidence="17">Core subunit of the mitochondrial membrane respiratory chain NADH dehydrogenase (Complex I) which catalyzes electron transfer from NADH through the respiratory chain, using ubiquinone as an electron acceptor. Essential for the catalytic activity and assembly of complex I.</text>
</comment>
<evidence type="ECO:0000256" key="8">
    <source>
        <dbReference type="ARBA" id="ARBA00022692"/>
    </source>
</evidence>
<evidence type="ECO:0000256" key="10">
    <source>
        <dbReference type="ARBA" id="ARBA00022982"/>
    </source>
</evidence>
<sequence>MLKFIFMIIFLIPLSFMGDLFWMNQLFYFLFSFVFMISGMFMLYFVNFSYFFGADLLSFGMILLSLWICGLMVMASSLIYKNKFYLNLFLFVLLMLLLMLVLTFCSVNLFMFYFFFEGSLIPMLILIMGWGYQPERLQAGMYLFFYTLLASLPMMVGIFWFYNEGISLDFYLIKSFSSSVYLFLCMVMAFLVKLPMFLVHLWLPKAHVEAPVSGSMVLAGVMLKLGGYGLVRVSPVFVSVGLSFSEIFISIGLVGGVLISLICLRQVDLKSLIAYSSISHMGLMMAGLMTFNLWGYYGSFALMLAHGLCSSGLFCLANIIYERVGSRSFFLGSGMLNLMPSMTIWWFLFCVFNMAAPPSLNLIGEINLINSLMSWSWLSMLSLIFLSFFSAVYSLFLYSYSQHGIIYSGLYSNFSGFIREYLLLFLHWVPLSFLFMKGSLIIWI</sequence>
<feature type="transmembrane region" description="Helical" evidence="17">
    <location>
        <begin position="421"/>
        <end position="443"/>
    </location>
</feature>
<feature type="transmembrane region" description="Helical" evidence="17">
    <location>
        <begin position="181"/>
        <end position="203"/>
    </location>
</feature>
<evidence type="ECO:0000256" key="6">
    <source>
        <dbReference type="ARBA" id="ARBA00022448"/>
    </source>
</evidence>
<evidence type="ECO:0000256" key="1">
    <source>
        <dbReference type="ARBA" id="ARBA00003257"/>
    </source>
</evidence>
<keyword evidence="6 17" id="KW-0813">Transport</keyword>
<feature type="transmembrane region" description="Helical" evidence="17">
    <location>
        <begin position="110"/>
        <end position="130"/>
    </location>
</feature>
<keyword evidence="10 17" id="KW-0249">Electron transport</keyword>
<keyword evidence="9" id="KW-1278">Translocase</keyword>
<evidence type="ECO:0000256" key="13">
    <source>
        <dbReference type="ARBA" id="ARBA00023075"/>
    </source>
</evidence>
<evidence type="ECO:0000256" key="11">
    <source>
        <dbReference type="ARBA" id="ARBA00022989"/>
    </source>
</evidence>
<dbReference type="GO" id="GO:0048039">
    <property type="term" value="F:ubiquinone binding"/>
    <property type="evidence" value="ECO:0007669"/>
    <property type="project" value="TreeGrafter"/>
</dbReference>
<keyword evidence="7 17" id="KW-0679">Respiratory chain</keyword>